<dbReference type="EMBL" id="JBHUFL010000003">
    <property type="protein sequence ID" value="MFD1835691.1"/>
    <property type="molecule type" value="Genomic_DNA"/>
</dbReference>
<organism evidence="3 4">
    <name type="scientific">Brachybacterium rhamnosum</name>
    <dbReference type="NCBI Taxonomy" id="173361"/>
    <lineage>
        <taxon>Bacteria</taxon>
        <taxon>Bacillati</taxon>
        <taxon>Actinomycetota</taxon>
        <taxon>Actinomycetes</taxon>
        <taxon>Micrococcales</taxon>
        <taxon>Dermabacteraceae</taxon>
        <taxon>Brachybacterium</taxon>
    </lineage>
</organism>
<dbReference type="Proteomes" id="UP001597280">
    <property type="component" value="Unassembled WGS sequence"/>
</dbReference>
<evidence type="ECO:0000259" key="2">
    <source>
        <dbReference type="Pfam" id="PF25362"/>
    </source>
</evidence>
<keyword evidence="4" id="KW-1185">Reference proteome</keyword>
<dbReference type="RefSeq" id="WP_137770891.1">
    <property type="nucleotide sequence ID" value="NZ_BAAAIS010000003.1"/>
</dbReference>
<evidence type="ECO:0000313" key="4">
    <source>
        <dbReference type="Proteomes" id="UP001597280"/>
    </source>
</evidence>
<proteinExistence type="predicted"/>
<protein>
    <recommendedName>
        <fullName evidence="2">PH domain-containing protein</fullName>
    </recommendedName>
</protein>
<gene>
    <name evidence="3" type="ORF">ACFSDA_11490</name>
</gene>
<feature type="domain" description="PH" evidence="2">
    <location>
        <begin position="47"/>
        <end position="156"/>
    </location>
</feature>
<sequence length="164" mass="17495">MDRLLPVLVLAVVFLAALGLMVLGWRLRGRRQSGLPAPDRRSELADLGEETEVGPVDAIYVDTVLADRPLERVVAHGLGARSTARVSRGDGGSWRILRQGAPSLTIPAAAVLDVASAPGMAGKFVGGDGLLVIRWRLGDQDLDTGLRLGARADHDLLLSRKEHP</sequence>
<feature type="transmembrane region" description="Helical" evidence="1">
    <location>
        <begin position="6"/>
        <end position="25"/>
    </location>
</feature>
<name>A0ABW4PYB0_9MICO</name>
<keyword evidence="1" id="KW-0472">Membrane</keyword>
<comment type="caution">
    <text evidence="3">The sequence shown here is derived from an EMBL/GenBank/DDBJ whole genome shotgun (WGS) entry which is preliminary data.</text>
</comment>
<reference evidence="4" key="1">
    <citation type="journal article" date="2019" name="Int. J. Syst. Evol. Microbiol.">
        <title>The Global Catalogue of Microorganisms (GCM) 10K type strain sequencing project: providing services to taxonomists for standard genome sequencing and annotation.</title>
        <authorList>
            <consortium name="The Broad Institute Genomics Platform"/>
            <consortium name="The Broad Institute Genome Sequencing Center for Infectious Disease"/>
            <person name="Wu L."/>
            <person name="Ma J."/>
        </authorList>
    </citation>
    <scope>NUCLEOTIDE SEQUENCE [LARGE SCALE GENOMIC DNA]</scope>
    <source>
        <strain evidence="4">JCM 11650</strain>
    </source>
</reference>
<dbReference type="Pfam" id="PF25362">
    <property type="entry name" value="bPH_11"/>
    <property type="match status" value="1"/>
</dbReference>
<dbReference type="InterPro" id="IPR057446">
    <property type="entry name" value="PH_bac"/>
</dbReference>
<evidence type="ECO:0000256" key="1">
    <source>
        <dbReference type="SAM" id="Phobius"/>
    </source>
</evidence>
<keyword evidence="1" id="KW-1133">Transmembrane helix</keyword>
<keyword evidence="1" id="KW-0812">Transmembrane</keyword>
<accession>A0ABW4PYB0</accession>
<evidence type="ECO:0000313" key="3">
    <source>
        <dbReference type="EMBL" id="MFD1835691.1"/>
    </source>
</evidence>